<dbReference type="NCBIfam" id="TIGR03011">
    <property type="entry name" value="sulf_tusB_dsrH"/>
    <property type="match status" value="1"/>
</dbReference>
<dbReference type="GO" id="GO:0002143">
    <property type="term" value="P:tRNA wobble position uridine thiolation"/>
    <property type="evidence" value="ECO:0007669"/>
    <property type="project" value="InterPro"/>
</dbReference>
<name>A6UVM1_META3</name>
<dbReference type="Gene3D" id="3.40.1260.10">
    <property type="entry name" value="DsrEFH-like"/>
    <property type="match status" value="1"/>
</dbReference>
<gene>
    <name evidence="1" type="ordered locus">Maeo_0965</name>
</gene>
<dbReference type="GeneID" id="5326863"/>
<reference evidence="1" key="1">
    <citation type="submission" date="2007-06" db="EMBL/GenBank/DDBJ databases">
        <title>Complete sequence of Methanococcus aeolicus Nankai-3.</title>
        <authorList>
            <consortium name="US DOE Joint Genome Institute"/>
            <person name="Copeland A."/>
            <person name="Lucas S."/>
            <person name="Lapidus A."/>
            <person name="Barry K."/>
            <person name="Glavina del Rio T."/>
            <person name="Dalin E."/>
            <person name="Tice H."/>
            <person name="Pitluck S."/>
            <person name="Chain P."/>
            <person name="Malfatti S."/>
            <person name="Shin M."/>
            <person name="Vergez L."/>
            <person name="Schmutz J."/>
            <person name="Larimer F."/>
            <person name="Land M."/>
            <person name="Hauser L."/>
            <person name="Kyrpides N."/>
            <person name="Lykidis A."/>
            <person name="Sieprawska-Lupa M."/>
            <person name="Whitman W.B."/>
            <person name="Richardson P."/>
        </authorList>
    </citation>
    <scope>NUCLEOTIDE SEQUENCE [LARGE SCALE GENOMIC DNA]</scope>
    <source>
        <strain evidence="1">Nankai-3</strain>
    </source>
</reference>
<dbReference type="eggNOG" id="arCOG05131">
    <property type="taxonomic scope" value="Archaea"/>
</dbReference>
<dbReference type="RefSeq" id="WP_011973675.1">
    <property type="nucleotide sequence ID" value="NC_009635.1"/>
</dbReference>
<dbReference type="InterPro" id="IPR027396">
    <property type="entry name" value="DsrEFH-like"/>
</dbReference>
<dbReference type="SUPFAM" id="SSF75169">
    <property type="entry name" value="DsrEFH-like"/>
    <property type="match status" value="1"/>
</dbReference>
<proteinExistence type="predicted"/>
<evidence type="ECO:0000313" key="2">
    <source>
        <dbReference type="Proteomes" id="UP000001106"/>
    </source>
</evidence>
<dbReference type="HOGENOM" id="CLU_2366172_0_0_2"/>
<dbReference type="PANTHER" id="PTHR37526">
    <property type="entry name" value="PROTEIN TUSB"/>
    <property type="match status" value="1"/>
</dbReference>
<dbReference type="Proteomes" id="UP000001106">
    <property type="component" value="Chromosome"/>
</dbReference>
<dbReference type="GO" id="GO:1990228">
    <property type="term" value="C:sulfurtransferase complex"/>
    <property type="evidence" value="ECO:0007669"/>
    <property type="project" value="TreeGrafter"/>
</dbReference>
<protein>
    <submittedName>
        <fullName evidence="1">DsrH family protein</fullName>
    </submittedName>
</protein>
<evidence type="ECO:0000313" key="1">
    <source>
        <dbReference type="EMBL" id="ABR56543.1"/>
    </source>
</evidence>
<dbReference type="InterPro" id="IPR007215">
    <property type="entry name" value="Sulphur_relay_TusB/DsrH"/>
</dbReference>
<dbReference type="OrthoDB" id="375461at2157"/>
<dbReference type="Pfam" id="PF04077">
    <property type="entry name" value="DsrH"/>
    <property type="match status" value="1"/>
</dbReference>
<dbReference type="KEGG" id="mae:Maeo_0965"/>
<dbReference type="STRING" id="419665.Maeo_0965"/>
<sequence>MTLFILLKSPFECNAIEVMEKLKDGNDGVLLAEDGIYYATTSNMRNKLRELHYKIYAMENDAHARGFETIEETELIDYDTAVDLIMEKYNQVITL</sequence>
<dbReference type="AlphaFoldDB" id="A6UVM1"/>
<organism evidence="1 2">
    <name type="scientific">Methanococcus aeolicus (strain ATCC BAA-1280 / DSM 17508 / OCM 812 / Nankai-3)</name>
    <dbReference type="NCBI Taxonomy" id="419665"/>
    <lineage>
        <taxon>Archaea</taxon>
        <taxon>Methanobacteriati</taxon>
        <taxon>Methanobacteriota</taxon>
        <taxon>Methanomada group</taxon>
        <taxon>Methanococci</taxon>
        <taxon>Methanococcales</taxon>
        <taxon>Methanococcaceae</taxon>
        <taxon>Methanococcus</taxon>
    </lineage>
</organism>
<dbReference type="PANTHER" id="PTHR37526:SF1">
    <property type="entry name" value="PROTEIN TUSB"/>
    <property type="match status" value="1"/>
</dbReference>
<accession>A6UVM1</accession>
<keyword evidence="2" id="KW-1185">Reference proteome</keyword>
<dbReference type="EMBL" id="CP000743">
    <property type="protein sequence ID" value="ABR56543.1"/>
    <property type="molecule type" value="Genomic_DNA"/>
</dbReference>